<dbReference type="InterPro" id="IPR004358">
    <property type="entry name" value="Sig_transdc_His_kin-like_C"/>
</dbReference>
<dbReference type="PANTHER" id="PTHR43304">
    <property type="entry name" value="PHYTOCHROME-LIKE PROTEIN CPH1"/>
    <property type="match status" value="1"/>
</dbReference>
<sequence>MNWKKILEELPAGMAILDENFNVVMLNRRITEKTGLSAESLSNPLQTVHPEDLPEAVDAFTKIATGREDEVNYPLLLRVVRKGGYQWNELRWRVLEDEGKRYYVIVFTDVTKRVEMQKRIENLLEYVKLLNSILRHDILNVLTVIGSYTELLEEKFDKKLLEKMKEATSKGVDLIKKIRELESSTDEILRPYDLKSVIEESAKGYDVEIFVEKNAVVYANDGIYSVFENLISNSVKHGGATRIHVKIEVSDMVHVIYKDNGAGIPESIKEKLFERGFSTAGSTGLGLFIVKKLMESFGGDIKVEKSGRDTEFILSFPFLSKT</sequence>
<reference evidence="7" key="1">
    <citation type="journal article" date="2020" name="mSystems">
        <title>Genome- and Community-Level Interaction Insights into Carbon Utilization and Element Cycling Functions of Hydrothermarchaeota in Hydrothermal Sediment.</title>
        <authorList>
            <person name="Zhou Z."/>
            <person name="Liu Y."/>
            <person name="Xu W."/>
            <person name="Pan J."/>
            <person name="Luo Z.H."/>
            <person name="Li M."/>
        </authorList>
    </citation>
    <scope>NUCLEOTIDE SEQUENCE [LARGE SCALE GENOMIC DNA]</scope>
    <source>
        <strain evidence="7">SpSt-87</strain>
    </source>
</reference>
<dbReference type="CDD" id="cd00075">
    <property type="entry name" value="HATPase"/>
    <property type="match status" value="1"/>
</dbReference>
<evidence type="ECO:0000256" key="4">
    <source>
        <dbReference type="ARBA" id="ARBA00022679"/>
    </source>
</evidence>
<proteinExistence type="predicted"/>
<dbReference type="InterPro" id="IPR052162">
    <property type="entry name" value="Sensor_kinase/Photoreceptor"/>
</dbReference>
<gene>
    <name evidence="7" type="ORF">ENW66_04815</name>
</gene>
<dbReference type="InterPro" id="IPR013767">
    <property type="entry name" value="PAS_fold"/>
</dbReference>
<dbReference type="EC" id="2.7.13.3" evidence="2"/>
<dbReference type="EMBL" id="DTLB01000028">
    <property type="protein sequence ID" value="HFW32257.1"/>
    <property type="molecule type" value="Genomic_DNA"/>
</dbReference>
<dbReference type="Pfam" id="PF00989">
    <property type="entry name" value="PAS"/>
    <property type="match status" value="1"/>
</dbReference>
<name>A0A7C3MAH8_ARCFL</name>
<evidence type="ECO:0000313" key="7">
    <source>
        <dbReference type="EMBL" id="HFW32257.1"/>
    </source>
</evidence>
<keyword evidence="5 7" id="KW-0418">Kinase</keyword>
<dbReference type="PROSITE" id="PS50109">
    <property type="entry name" value="HIS_KIN"/>
    <property type="match status" value="1"/>
</dbReference>
<dbReference type="PRINTS" id="PR00344">
    <property type="entry name" value="BCTRLSENSOR"/>
</dbReference>
<dbReference type="SUPFAM" id="SSF55785">
    <property type="entry name" value="PYP-like sensor domain (PAS domain)"/>
    <property type="match status" value="1"/>
</dbReference>
<evidence type="ECO:0000256" key="5">
    <source>
        <dbReference type="ARBA" id="ARBA00022777"/>
    </source>
</evidence>
<protein>
    <recommendedName>
        <fullName evidence="2">histidine kinase</fullName>
        <ecNumber evidence="2">2.7.13.3</ecNumber>
    </recommendedName>
</protein>
<evidence type="ECO:0000259" key="6">
    <source>
        <dbReference type="PROSITE" id="PS50109"/>
    </source>
</evidence>
<dbReference type="CDD" id="cd00130">
    <property type="entry name" value="PAS"/>
    <property type="match status" value="1"/>
</dbReference>
<evidence type="ECO:0000256" key="3">
    <source>
        <dbReference type="ARBA" id="ARBA00022553"/>
    </source>
</evidence>
<dbReference type="InterPro" id="IPR003594">
    <property type="entry name" value="HATPase_dom"/>
</dbReference>
<dbReference type="InterPro" id="IPR003661">
    <property type="entry name" value="HisK_dim/P_dom"/>
</dbReference>
<dbReference type="SMART" id="SM00387">
    <property type="entry name" value="HATPase_c"/>
    <property type="match status" value="1"/>
</dbReference>
<dbReference type="Pfam" id="PF02518">
    <property type="entry name" value="HATPase_c"/>
    <property type="match status" value="1"/>
</dbReference>
<dbReference type="SUPFAM" id="SSF55874">
    <property type="entry name" value="ATPase domain of HSP90 chaperone/DNA topoisomerase II/histidine kinase"/>
    <property type="match status" value="1"/>
</dbReference>
<dbReference type="AlphaFoldDB" id="A0A7C3MAH8"/>
<dbReference type="InterPro" id="IPR000014">
    <property type="entry name" value="PAS"/>
</dbReference>
<evidence type="ECO:0000256" key="1">
    <source>
        <dbReference type="ARBA" id="ARBA00000085"/>
    </source>
</evidence>
<dbReference type="InterPro" id="IPR036890">
    <property type="entry name" value="HATPase_C_sf"/>
</dbReference>
<dbReference type="PANTHER" id="PTHR43304:SF1">
    <property type="entry name" value="PAC DOMAIN-CONTAINING PROTEIN"/>
    <property type="match status" value="1"/>
</dbReference>
<comment type="catalytic activity">
    <reaction evidence="1">
        <text>ATP + protein L-histidine = ADP + protein N-phospho-L-histidine.</text>
        <dbReference type="EC" id="2.7.13.3"/>
    </reaction>
</comment>
<evidence type="ECO:0000256" key="2">
    <source>
        <dbReference type="ARBA" id="ARBA00012438"/>
    </source>
</evidence>
<keyword evidence="4" id="KW-0808">Transferase</keyword>
<feature type="domain" description="Histidine kinase" evidence="6">
    <location>
        <begin position="133"/>
        <end position="320"/>
    </location>
</feature>
<accession>A0A7C3MAH8</accession>
<dbReference type="GO" id="GO:0000155">
    <property type="term" value="F:phosphorelay sensor kinase activity"/>
    <property type="evidence" value="ECO:0007669"/>
    <property type="project" value="InterPro"/>
</dbReference>
<dbReference type="Pfam" id="PF00512">
    <property type="entry name" value="HisKA"/>
    <property type="match status" value="1"/>
</dbReference>
<dbReference type="InterPro" id="IPR005467">
    <property type="entry name" value="His_kinase_dom"/>
</dbReference>
<keyword evidence="3" id="KW-0597">Phosphoprotein</keyword>
<dbReference type="SMART" id="SM00388">
    <property type="entry name" value="HisKA"/>
    <property type="match status" value="1"/>
</dbReference>
<dbReference type="GO" id="GO:0006355">
    <property type="term" value="P:regulation of DNA-templated transcription"/>
    <property type="evidence" value="ECO:0007669"/>
    <property type="project" value="InterPro"/>
</dbReference>
<dbReference type="Gene3D" id="3.30.565.10">
    <property type="entry name" value="Histidine kinase-like ATPase, C-terminal domain"/>
    <property type="match status" value="1"/>
</dbReference>
<dbReference type="InterPro" id="IPR035965">
    <property type="entry name" value="PAS-like_dom_sf"/>
</dbReference>
<dbReference type="NCBIfam" id="TIGR00229">
    <property type="entry name" value="sensory_box"/>
    <property type="match status" value="1"/>
</dbReference>
<organism evidence="7">
    <name type="scientific">Archaeoglobus fulgidus</name>
    <dbReference type="NCBI Taxonomy" id="2234"/>
    <lineage>
        <taxon>Archaea</taxon>
        <taxon>Methanobacteriati</taxon>
        <taxon>Methanobacteriota</taxon>
        <taxon>Archaeoglobi</taxon>
        <taxon>Archaeoglobales</taxon>
        <taxon>Archaeoglobaceae</taxon>
        <taxon>Archaeoglobus</taxon>
    </lineage>
</organism>
<dbReference type="Gene3D" id="3.30.450.20">
    <property type="entry name" value="PAS domain"/>
    <property type="match status" value="1"/>
</dbReference>
<comment type="caution">
    <text evidence="7">The sequence shown here is derived from an EMBL/GenBank/DDBJ whole genome shotgun (WGS) entry which is preliminary data.</text>
</comment>